<feature type="compositionally biased region" description="Acidic residues" evidence="1">
    <location>
        <begin position="51"/>
        <end position="61"/>
    </location>
</feature>
<feature type="compositionally biased region" description="Gly residues" evidence="1">
    <location>
        <begin position="273"/>
        <end position="282"/>
    </location>
</feature>
<dbReference type="Proteomes" id="UP001491310">
    <property type="component" value="Unassembled WGS sequence"/>
</dbReference>
<name>A0ABR2YTY9_9CHLO</name>
<keyword evidence="3" id="KW-1185">Reference proteome</keyword>
<dbReference type="EMBL" id="JALJOT010000005">
    <property type="protein sequence ID" value="KAK9915147.1"/>
    <property type="molecule type" value="Genomic_DNA"/>
</dbReference>
<protein>
    <recommendedName>
        <fullName evidence="4">Tudor domain-containing protein</fullName>
    </recommendedName>
</protein>
<sequence>MDRAELQSNLQEYRAQLQQVEQLLIEDPENQEYAEIHNNLSEAISLTEELLQGEEDAEEEAGPSTSAAAPQRLARHAPNVVLTEAPAIQLSSVLPATVAQQIRAAQQKAALAGQAPPAWAIGAVCHALSPLDGAWAEAHVKGISASGNFVVAFSGREDELEEVDRSSVKPPPAVEETYRGVAAPSRPKVNAAPEIIEMPRWLEIKPTDDDKTKAKKKKLQKSYKSKKRFQEMDMVTKKKQQSWLDFKSGKGAKKKTGFLSSTKKGSIFSVPDGPGGKVGVVGSGKKMTENPTFVKHDYSSIGQ</sequence>
<evidence type="ECO:0000313" key="2">
    <source>
        <dbReference type="EMBL" id="KAK9915147.1"/>
    </source>
</evidence>
<comment type="caution">
    <text evidence="2">The sequence shown here is derived from an EMBL/GenBank/DDBJ whole genome shotgun (WGS) entry which is preliminary data.</text>
</comment>
<evidence type="ECO:0008006" key="4">
    <source>
        <dbReference type="Google" id="ProtNLM"/>
    </source>
</evidence>
<organism evidence="2 3">
    <name type="scientific">Coccomyxa subellipsoidea</name>
    <dbReference type="NCBI Taxonomy" id="248742"/>
    <lineage>
        <taxon>Eukaryota</taxon>
        <taxon>Viridiplantae</taxon>
        <taxon>Chlorophyta</taxon>
        <taxon>core chlorophytes</taxon>
        <taxon>Trebouxiophyceae</taxon>
        <taxon>Trebouxiophyceae incertae sedis</taxon>
        <taxon>Coccomyxaceae</taxon>
        <taxon>Coccomyxa</taxon>
    </lineage>
</organism>
<feature type="region of interest" description="Disordered" evidence="1">
    <location>
        <begin position="263"/>
        <end position="291"/>
    </location>
</feature>
<gene>
    <name evidence="2" type="ORF">WJX75_005317</name>
</gene>
<proteinExistence type="predicted"/>
<dbReference type="CDD" id="cd04508">
    <property type="entry name" value="Tudor_SF"/>
    <property type="match status" value="1"/>
</dbReference>
<reference evidence="2 3" key="1">
    <citation type="journal article" date="2024" name="Nat. Commun.">
        <title>Phylogenomics reveals the evolutionary origins of lichenization in chlorophyte algae.</title>
        <authorList>
            <person name="Puginier C."/>
            <person name="Libourel C."/>
            <person name="Otte J."/>
            <person name="Skaloud P."/>
            <person name="Haon M."/>
            <person name="Grisel S."/>
            <person name="Petersen M."/>
            <person name="Berrin J.G."/>
            <person name="Delaux P.M."/>
            <person name="Dal Grande F."/>
            <person name="Keller J."/>
        </authorList>
    </citation>
    <scope>NUCLEOTIDE SEQUENCE [LARGE SCALE GENOMIC DNA]</scope>
    <source>
        <strain evidence="2 3">SAG 216-7</strain>
    </source>
</reference>
<feature type="region of interest" description="Disordered" evidence="1">
    <location>
        <begin position="50"/>
        <end position="72"/>
    </location>
</feature>
<evidence type="ECO:0000256" key="1">
    <source>
        <dbReference type="SAM" id="MobiDB-lite"/>
    </source>
</evidence>
<accession>A0ABR2YTY9</accession>
<evidence type="ECO:0000313" key="3">
    <source>
        <dbReference type="Proteomes" id="UP001491310"/>
    </source>
</evidence>